<keyword evidence="1" id="KW-1133">Transmembrane helix</keyword>
<keyword evidence="1" id="KW-0472">Membrane</keyword>
<proteinExistence type="predicted"/>
<name>A0ABX4WJZ2_9CYAN</name>
<dbReference type="SUPFAM" id="SSF50494">
    <property type="entry name" value="Trypsin-like serine proteases"/>
    <property type="match status" value="1"/>
</dbReference>
<evidence type="ECO:0000256" key="1">
    <source>
        <dbReference type="SAM" id="Phobius"/>
    </source>
</evidence>
<evidence type="ECO:0000313" key="3">
    <source>
        <dbReference type="Proteomes" id="UP000236284"/>
    </source>
</evidence>
<keyword evidence="3" id="KW-1185">Reference proteome</keyword>
<dbReference type="Proteomes" id="UP000236284">
    <property type="component" value="Unassembled WGS sequence"/>
</dbReference>
<feature type="transmembrane region" description="Helical" evidence="1">
    <location>
        <begin position="27"/>
        <end position="46"/>
    </location>
</feature>
<dbReference type="Gene3D" id="2.40.10.10">
    <property type="entry name" value="Trypsin-like serine proteases"/>
    <property type="match status" value="2"/>
</dbReference>
<keyword evidence="1" id="KW-0812">Transmembrane</keyword>
<comment type="caution">
    <text evidence="2">The sequence shown here is derived from an EMBL/GenBank/DDBJ whole genome shotgun (WGS) entry which is preliminary data.</text>
</comment>
<organism evidence="2 3">
    <name type="scientific">Cylindrospermopsis raciborskii C07</name>
    <dbReference type="NCBI Taxonomy" id="2014886"/>
    <lineage>
        <taxon>Bacteria</taxon>
        <taxon>Bacillati</taxon>
        <taxon>Cyanobacteriota</taxon>
        <taxon>Cyanophyceae</taxon>
        <taxon>Nostocales</taxon>
        <taxon>Aphanizomenonaceae</taxon>
        <taxon>Cylindrospermopsis</taxon>
    </lineage>
</organism>
<dbReference type="PANTHER" id="PTHR43019">
    <property type="entry name" value="SERINE ENDOPROTEASE DEGS"/>
    <property type="match status" value="1"/>
</dbReference>
<accession>A0ABX4WJZ2</accession>
<gene>
    <name evidence="2" type="ORF">CEP15_12005</name>
</gene>
<reference evidence="2 3" key="1">
    <citation type="submission" date="2017-06" db="EMBL/GenBank/DDBJ databases">
        <title>Genome variation in co-occurring toxic Cylindrospermopsis raciborskii strains determines phenotypic plasticity.</title>
        <authorList>
            <person name="Willis A."/>
            <person name="Woodhouse J."/>
            <person name="Ongley S."/>
            <person name="Jex A."/>
            <person name="Burford M."/>
            <person name="Neilan B."/>
        </authorList>
    </citation>
    <scope>NUCLEOTIDE SEQUENCE [LARGE SCALE GENOMIC DNA]</scope>
    <source>
        <strain evidence="2 3">C07</strain>
    </source>
</reference>
<dbReference type="PANTHER" id="PTHR43019:SF23">
    <property type="entry name" value="PROTEASE DO-LIKE 5, CHLOROPLASTIC"/>
    <property type="match status" value="1"/>
</dbReference>
<sequence>MIFKWKKVSSTYYFECKVMVWYRNRGLSYFLGMLMVSVVGLGLTVLTRASITSDCASPLCSMVRLNSKEKSSKQIEEIAREITVRISSGGSKQEFIGSGTIIRDNSGKGYKYRVITNSHVLRGGDGPYNIHTRDGKVYKAKVWLFHPKFEDDDIAILRFDGGNRVYKGGKINGGELSVEQKVFVGGFISEKEGMYKFKFTSGKISLVLDKPLVGGYEIAYTNTVERGMSGAPLLNIYGEVVGINGLSGDPLWKTHDLYQDGKNLEPELEKIVLSSSMAVRMRGQWGK</sequence>
<dbReference type="Pfam" id="PF13365">
    <property type="entry name" value="Trypsin_2"/>
    <property type="match status" value="1"/>
</dbReference>
<dbReference type="InterPro" id="IPR009003">
    <property type="entry name" value="Peptidase_S1_PA"/>
</dbReference>
<evidence type="ECO:0000313" key="2">
    <source>
        <dbReference type="EMBL" id="PNJ95186.1"/>
    </source>
</evidence>
<dbReference type="EMBL" id="NJHS01000114">
    <property type="protein sequence ID" value="PNJ95186.1"/>
    <property type="molecule type" value="Genomic_DNA"/>
</dbReference>
<protein>
    <submittedName>
        <fullName evidence="2">Peptidase S1</fullName>
    </submittedName>
</protein>
<dbReference type="InterPro" id="IPR043504">
    <property type="entry name" value="Peptidase_S1_PA_chymotrypsin"/>
</dbReference>